<dbReference type="PANTHER" id="PTHR47027">
    <property type="entry name" value="REVERSE TRANSCRIPTASE DOMAIN-CONTAINING PROTEIN"/>
    <property type="match status" value="1"/>
</dbReference>
<evidence type="ECO:0000313" key="3">
    <source>
        <dbReference type="WBParaSite" id="ACAC_0000867201-mRNA-1"/>
    </source>
</evidence>
<dbReference type="WBParaSite" id="ACAC_0000867201-mRNA-1">
    <property type="protein sequence ID" value="ACAC_0000867201-mRNA-1"/>
    <property type="gene ID" value="ACAC_0000867201"/>
</dbReference>
<evidence type="ECO:0000259" key="1">
    <source>
        <dbReference type="PROSITE" id="PS50878"/>
    </source>
</evidence>
<keyword evidence="2" id="KW-1185">Reference proteome</keyword>
<dbReference type="PROSITE" id="PS50878">
    <property type="entry name" value="RT_POL"/>
    <property type="match status" value="1"/>
</dbReference>
<dbReference type="Proteomes" id="UP000035642">
    <property type="component" value="Unassembled WGS sequence"/>
</dbReference>
<reference evidence="2" key="1">
    <citation type="submission" date="2012-09" db="EMBL/GenBank/DDBJ databases">
        <authorList>
            <person name="Martin A.A."/>
        </authorList>
    </citation>
    <scope>NUCLEOTIDE SEQUENCE</scope>
</reference>
<feature type="domain" description="Reverse transcriptase" evidence="1">
    <location>
        <begin position="1"/>
        <end position="136"/>
    </location>
</feature>
<name>A0A0K0DDA0_ANGCA</name>
<dbReference type="Pfam" id="PF00078">
    <property type="entry name" value="RVT_1"/>
    <property type="match status" value="1"/>
</dbReference>
<accession>A0A0K0DDA0</accession>
<evidence type="ECO:0000313" key="2">
    <source>
        <dbReference type="Proteomes" id="UP000035642"/>
    </source>
</evidence>
<dbReference type="STRING" id="6313.A0A0K0DDA0"/>
<organism evidence="2 3">
    <name type="scientific">Angiostrongylus cantonensis</name>
    <name type="common">Rat lungworm</name>
    <dbReference type="NCBI Taxonomy" id="6313"/>
    <lineage>
        <taxon>Eukaryota</taxon>
        <taxon>Metazoa</taxon>
        <taxon>Ecdysozoa</taxon>
        <taxon>Nematoda</taxon>
        <taxon>Chromadorea</taxon>
        <taxon>Rhabditida</taxon>
        <taxon>Rhabditina</taxon>
        <taxon>Rhabditomorpha</taxon>
        <taxon>Strongyloidea</taxon>
        <taxon>Metastrongylidae</taxon>
        <taxon>Angiostrongylus</taxon>
    </lineage>
</organism>
<reference evidence="3" key="2">
    <citation type="submission" date="2017-02" db="UniProtKB">
        <authorList>
            <consortium name="WormBaseParasite"/>
        </authorList>
    </citation>
    <scope>IDENTIFICATION</scope>
</reference>
<dbReference type="AlphaFoldDB" id="A0A0K0DDA0"/>
<sequence length="151" mass="17411">METHDSQRVITQYTMILRELYKNLTAKTSPFYNDINIDVRRGVRQGDTISLKLFTAAFQNVRQILEWDNMGVKIDGRQSHHLRFHDDIVLITQNISQAERKLADFHKGCGKNGLRLYLTKTMFMKNELVSFAPFTLNGTNISTCSSYAYLG</sequence>
<proteinExistence type="predicted"/>
<dbReference type="InterPro" id="IPR000477">
    <property type="entry name" value="RT_dom"/>
</dbReference>
<dbReference type="PANTHER" id="PTHR47027:SF29">
    <property type="entry name" value="C2H2-TYPE DOMAIN-CONTAINING PROTEIN"/>
    <property type="match status" value="1"/>
</dbReference>
<protein>
    <submittedName>
        <fullName evidence="3">Reverse transcriptase domain-containing protein</fullName>
    </submittedName>
</protein>